<name>A0A0J6GLS0_PSETA</name>
<keyword evidence="5" id="KW-1185">Reference proteome</keyword>
<dbReference type="EMBL" id="JYLA01000003">
    <property type="protein sequence ID" value="KMM85616.1"/>
    <property type="molecule type" value="Genomic_DNA"/>
</dbReference>
<reference evidence="3 5" key="2">
    <citation type="submission" date="2016-10" db="EMBL/GenBank/DDBJ databases">
        <authorList>
            <person name="Varghese N."/>
            <person name="Submissions S."/>
        </authorList>
    </citation>
    <scope>NUCLEOTIDE SEQUENCE [LARGE SCALE GENOMIC DNA]</scope>
    <source>
        <strain evidence="3 5">BS3652</strain>
    </source>
</reference>
<proteinExistence type="predicted"/>
<dbReference type="RefSeq" id="WP_048380600.1">
    <property type="nucleotide sequence ID" value="NZ_FNRS01000001.1"/>
</dbReference>
<feature type="transmembrane region" description="Helical" evidence="1">
    <location>
        <begin position="138"/>
        <end position="160"/>
    </location>
</feature>
<dbReference type="PANTHER" id="PTHR37814">
    <property type="entry name" value="CONSERVED MEMBRANE PROTEIN"/>
    <property type="match status" value="1"/>
</dbReference>
<keyword evidence="1" id="KW-0812">Transmembrane</keyword>
<evidence type="ECO:0000313" key="2">
    <source>
        <dbReference type="EMBL" id="KMM85616.1"/>
    </source>
</evidence>
<accession>A0A0J6GLS0</accession>
<feature type="transmembrane region" description="Helical" evidence="1">
    <location>
        <begin position="110"/>
        <end position="131"/>
    </location>
</feature>
<keyword evidence="1" id="KW-0472">Membrane</keyword>
<dbReference type="STRING" id="47884.SAMN04490203_1944"/>
<evidence type="ECO:0000313" key="5">
    <source>
        <dbReference type="Proteomes" id="UP000183155"/>
    </source>
</evidence>
<feature type="transmembrane region" description="Helical" evidence="1">
    <location>
        <begin position="78"/>
        <end position="104"/>
    </location>
</feature>
<feature type="transmembrane region" description="Helical" evidence="1">
    <location>
        <begin position="215"/>
        <end position="238"/>
    </location>
</feature>
<comment type="caution">
    <text evidence="2">The sequence shown here is derived from an EMBL/GenBank/DDBJ whole genome shotgun (WGS) entry which is preliminary data.</text>
</comment>
<dbReference type="PANTHER" id="PTHR37814:SF1">
    <property type="entry name" value="MEMBRANE PROTEIN"/>
    <property type="match status" value="1"/>
</dbReference>
<dbReference type="OrthoDB" id="4424890at2"/>
<evidence type="ECO:0000313" key="4">
    <source>
        <dbReference type="Proteomes" id="UP000036395"/>
    </source>
</evidence>
<gene>
    <name evidence="3" type="ORF">SAMN04490203_1944</name>
    <name evidence="2" type="ORF">TU78_09810</name>
</gene>
<dbReference type="EMBL" id="FNRS01000001">
    <property type="protein sequence ID" value="SEC17839.1"/>
    <property type="molecule type" value="Genomic_DNA"/>
</dbReference>
<feature type="transmembrane region" description="Helical" evidence="1">
    <location>
        <begin position="297"/>
        <end position="320"/>
    </location>
</feature>
<feature type="transmembrane region" description="Helical" evidence="1">
    <location>
        <begin position="258"/>
        <end position="285"/>
    </location>
</feature>
<evidence type="ECO:0000313" key="3">
    <source>
        <dbReference type="EMBL" id="SEC17839.1"/>
    </source>
</evidence>
<feature type="transmembrane region" description="Helical" evidence="1">
    <location>
        <begin position="180"/>
        <end position="203"/>
    </location>
</feature>
<reference evidence="2 4" key="1">
    <citation type="submission" date="2015-02" db="EMBL/GenBank/DDBJ databases">
        <title>Pseudomonas helleri sp. nov. and Pseudomonas weihenstephanensis sp. nov., isolated from raw cows milk.</title>
        <authorList>
            <person name="von Neubeck M."/>
            <person name="Huptas C."/>
            <person name="Wenning M."/>
            <person name="Scherer S."/>
        </authorList>
    </citation>
    <scope>NUCLEOTIDE SEQUENCE [LARGE SCALE GENOMIC DNA]</scope>
    <source>
        <strain evidence="2 4">DSM 21104</strain>
    </source>
</reference>
<dbReference type="Proteomes" id="UP000036395">
    <property type="component" value="Unassembled WGS sequence"/>
</dbReference>
<organism evidence="2 4">
    <name type="scientific">Pseudomonas taetrolens</name>
    <dbReference type="NCBI Taxonomy" id="47884"/>
    <lineage>
        <taxon>Bacteria</taxon>
        <taxon>Pseudomonadati</taxon>
        <taxon>Pseudomonadota</taxon>
        <taxon>Gammaproteobacteria</taxon>
        <taxon>Pseudomonadales</taxon>
        <taxon>Pseudomonadaceae</taxon>
        <taxon>Pseudomonas</taxon>
    </lineage>
</organism>
<dbReference type="AlphaFoldDB" id="A0A0J6GLS0"/>
<evidence type="ECO:0000256" key="1">
    <source>
        <dbReference type="SAM" id="Phobius"/>
    </source>
</evidence>
<sequence length="351" mass="36403">MKESLKIAGAFVGVIVGAGFASGRELLLMFVDFGVWGLLGAVISAALFTFLGMVLAGMGSRLRAKSHKDVVYALCGRYLGSFVDLMITFFMFAVTVVMLAGGGALLEQQFGIPAISGSVAVTLIVVAIVCLDVHKVIGLISAVTPLLILTAVAVAVYGVATRDLSFGELNQLASQQSAGASHWLLGAFLYVSYNIVAGVPILAIMGGAAKSEKQAIWGGILGGAILGLLMLVMSLGLLSRLDSVADLPMPMLSIATEISPVLGLLMALIIFLMILNTAVGTLYSFSARLLPAGTRKFRLGSVAAGALAFVGSLVGFISLVGQVYPLFGYLGFLLIGAVVIGWLRIGRLAQA</sequence>
<dbReference type="InterPro" id="IPR038728">
    <property type="entry name" value="YkvI-like"/>
</dbReference>
<protein>
    <submittedName>
        <fullName evidence="2 3">Membrane protein</fullName>
    </submittedName>
</protein>
<feature type="transmembrane region" description="Helical" evidence="1">
    <location>
        <begin position="33"/>
        <end position="57"/>
    </location>
</feature>
<feature type="transmembrane region" description="Helical" evidence="1">
    <location>
        <begin position="326"/>
        <end position="345"/>
    </location>
</feature>
<dbReference type="Proteomes" id="UP000183155">
    <property type="component" value="Unassembled WGS sequence"/>
</dbReference>
<dbReference type="PATRIC" id="fig|47884.3.peg.2391"/>
<keyword evidence="1" id="KW-1133">Transmembrane helix</keyword>